<name>A0A0J8QT17_COCIT</name>
<accession>A0A0J8QT17</accession>
<evidence type="ECO:0000313" key="1">
    <source>
        <dbReference type="EMBL" id="KMU74423.1"/>
    </source>
</evidence>
<organism evidence="1 2">
    <name type="scientific">Coccidioides immitis RMSCC 3703</name>
    <dbReference type="NCBI Taxonomy" id="454286"/>
    <lineage>
        <taxon>Eukaryota</taxon>
        <taxon>Fungi</taxon>
        <taxon>Dikarya</taxon>
        <taxon>Ascomycota</taxon>
        <taxon>Pezizomycotina</taxon>
        <taxon>Eurotiomycetes</taxon>
        <taxon>Eurotiomycetidae</taxon>
        <taxon>Onygenales</taxon>
        <taxon>Onygenaceae</taxon>
        <taxon>Coccidioides</taxon>
    </lineage>
</organism>
<dbReference type="AlphaFoldDB" id="A0A0J8QT17"/>
<protein>
    <submittedName>
        <fullName evidence="1">Uncharacterized protein</fullName>
    </submittedName>
</protein>
<proteinExistence type="predicted"/>
<dbReference type="Proteomes" id="UP000054559">
    <property type="component" value="Unassembled WGS sequence"/>
</dbReference>
<gene>
    <name evidence="1" type="ORF">CISG_04494</name>
</gene>
<sequence>MVTSPFTRAYKSTSTSRSSSILTFKLLSRVFFGCGRSLCVTLGSRLVVGRFERAVDLRHMHMVQVAVVEQEPVGELAARKHCDWAAAGVEVERHRVLPRIAPHGSQALIRGGLTGWTFFAVSSACLT</sequence>
<reference evidence="2" key="1">
    <citation type="journal article" date="2010" name="Genome Res.">
        <title>Population genomic sequencing of Coccidioides fungi reveals recent hybridization and transposon control.</title>
        <authorList>
            <person name="Neafsey D.E."/>
            <person name="Barker B.M."/>
            <person name="Sharpton T.J."/>
            <person name="Stajich J.E."/>
            <person name="Park D.J."/>
            <person name="Whiston E."/>
            <person name="Hung C.-Y."/>
            <person name="McMahan C."/>
            <person name="White J."/>
            <person name="Sykes S."/>
            <person name="Heiman D."/>
            <person name="Young S."/>
            <person name="Zeng Q."/>
            <person name="Abouelleil A."/>
            <person name="Aftuck L."/>
            <person name="Bessette D."/>
            <person name="Brown A."/>
            <person name="FitzGerald M."/>
            <person name="Lui A."/>
            <person name="Macdonald J.P."/>
            <person name="Priest M."/>
            <person name="Orbach M.J."/>
            <person name="Galgiani J.N."/>
            <person name="Kirkland T.N."/>
            <person name="Cole G.T."/>
            <person name="Birren B.W."/>
            <person name="Henn M.R."/>
            <person name="Taylor J.W."/>
            <person name="Rounsley S.D."/>
        </authorList>
    </citation>
    <scope>NUCLEOTIDE SEQUENCE [LARGE SCALE GENOMIC DNA]</scope>
    <source>
        <strain evidence="2">RMSCC 3703</strain>
    </source>
</reference>
<dbReference type="EMBL" id="DS268135">
    <property type="protein sequence ID" value="KMU74423.1"/>
    <property type="molecule type" value="Genomic_DNA"/>
</dbReference>
<evidence type="ECO:0000313" key="2">
    <source>
        <dbReference type="Proteomes" id="UP000054559"/>
    </source>
</evidence>